<evidence type="ECO:0000313" key="11">
    <source>
        <dbReference type="Proteomes" id="UP000002020"/>
    </source>
</evidence>
<evidence type="ECO:0000256" key="4">
    <source>
        <dbReference type="ARBA" id="ARBA00022832"/>
    </source>
</evidence>
<dbReference type="GO" id="GO:0000287">
    <property type="term" value="F:magnesium ion binding"/>
    <property type="evidence" value="ECO:0007669"/>
    <property type="project" value="UniProtKB-UniRule"/>
</dbReference>
<evidence type="ECO:0000256" key="3">
    <source>
        <dbReference type="ARBA" id="ARBA00022723"/>
    </source>
</evidence>
<keyword evidence="11" id="KW-1185">Reference proteome</keyword>
<evidence type="ECO:0000256" key="2">
    <source>
        <dbReference type="ARBA" id="ARBA00022679"/>
    </source>
</evidence>
<comment type="cofactor">
    <cofactor evidence="8">
        <name>Mg(2+)</name>
        <dbReference type="ChEBI" id="CHEBI:18420"/>
    </cofactor>
</comment>
<evidence type="ECO:0000256" key="8">
    <source>
        <dbReference type="HAMAP-Rule" id="MF_00101"/>
    </source>
</evidence>
<dbReference type="EMBL" id="CU469464">
    <property type="protein sequence ID" value="CAP18481.1"/>
    <property type="molecule type" value="Genomic_DNA"/>
</dbReference>
<evidence type="ECO:0000256" key="5">
    <source>
        <dbReference type="ARBA" id="ARBA00022842"/>
    </source>
</evidence>
<dbReference type="KEGG" id="pml:ATP_00294"/>
<evidence type="ECO:0000259" key="9">
    <source>
        <dbReference type="Pfam" id="PF01648"/>
    </source>
</evidence>
<comment type="catalytic activity">
    <reaction evidence="8">
        <text>apo-[ACP] + CoA = holo-[ACP] + adenosine 3',5'-bisphosphate + H(+)</text>
        <dbReference type="Rhea" id="RHEA:12068"/>
        <dbReference type="Rhea" id="RHEA-COMP:9685"/>
        <dbReference type="Rhea" id="RHEA-COMP:9690"/>
        <dbReference type="ChEBI" id="CHEBI:15378"/>
        <dbReference type="ChEBI" id="CHEBI:29999"/>
        <dbReference type="ChEBI" id="CHEBI:57287"/>
        <dbReference type="ChEBI" id="CHEBI:58343"/>
        <dbReference type="ChEBI" id="CHEBI:64479"/>
        <dbReference type="EC" id="2.7.8.7"/>
    </reaction>
</comment>
<keyword evidence="8" id="KW-0963">Cytoplasm</keyword>
<evidence type="ECO:0000313" key="10">
    <source>
        <dbReference type="EMBL" id="CAP18481.1"/>
    </source>
</evidence>
<feature type="binding site" evidence="8">
    <location>
        <position position="9"/>
    </location>
    <ligand>
        <name>Mg(2+)</name>
        <dbReference type="ChEBI" id="CHEBI:18420"/>
    </ligand>
</feature>
<keyword evidence="1 8" id="KW-0444">Lipid biosynthesis</keyword>
<feature type="domain" description="4'-phosphopantetheinyl transferase" evidence="9">
    <location>
        <begin position="6"/>
        <end position="112"/>
    </location>
</feature>
<dbReference type="SUPFAM" id="SSF56214">
    <property type="entry name" value="4'-phosphopantetheinyl transferase"/>
    <property type="match status" value="1"/>
</dbReference>
<feature type="binding site" evidence="8">
    <location>
        <position position="58"/>
    </location>
    <ligand>
        <name>Mg(2+)</name>
        <dbReference type="ChEBI" id="CHEBI:18420"/>
    </ligand>
</feature>
<keyword evidence="4 8" id="KW-0276">Fatty acid metabolism</keyword>
<dbReference type="GO" id="GO:0008897">
    <property type="term" value="F:holo-[acyl-carrier-protein] synthase activity"/>
    <property type="evidence" value="ECO:0007669"/>
    <property type="project" value="UniProtKB-UniRule"/>
</dbReference>
<keyword evidence="2 8" id="KW-0808">Transferase</keyword>
<dbReference type="NCBIfam" id="TIGR00556">
    <property type="entry name" value="pantethn_trn"/>
    <property type="match status" value="1"/>
</dbReference>
<dbReference type="Pfam" id="PF01648">
    <property type="entry name" value="ACPS"/>
    <property type="match status" value="1"/>
</dbReference>
<dbReference type="InterPro" id="IPR002582">
    <property type="entry name" value="ACPS"/>
</dbReference>
<organism evidence="10 11">
    <name type="scientific">Phytoplasma mali (strain AT)</name>
    <dbReference type="NCBI Taxonomy" id="482235"/>
    <lineage>
        <taxon>Bacteria</taxon>
        <taxon>Bacillati</taxon>
        <taxon>Mycoplasmatota</taxon>
        <taxon>Mollicutes</taxon>
        <taxon>Acholeplasmatales</taxon>
        <taxon>Acholeplasmataceae</taxon>
        <taxon>Candidatus Phytoplasma</taxon>
        <taxon>16SrX (Apple proliferation group)</taxon>
    </lineage>
</organism>
<comment type="similarity">
    <text evidence="8">Belongs to the P-Pant transferase superfamily. AcpS family.</text>
</comment>
<dbReference type="HOGENOM" id="CLU_089696_1_2_14"/>
<sequence length="117" mass="13449">MKIENIGIDIIEIKKIEKIGIEKISKRILSPEEYNIFLNIKNIKRKLSFVAGRWAVKEAIFKTAYTSKNKKINFCSYTILNNELGKPYVKNLDTKNIMISISHSEKYAIALAILTTL</sequence>
<dbReference type="Gene3D" id="3.90.470.20">
    <property type="entry name" value="4'-phosphopantetheinyl transferase domain"/>
    <property type="match status" value="1"/>
</dbReference>
<dbReference type="InterPro" id="IPR008278">
    <property type="entry name" value="4-PPantetheinyl_Trfase_dom"/>
</dbReference>
<evidence type="ECO:0000256" key="6">
    <source>
        <dbReference type="ARBA" id="ARBA00023098"/>
    </source>
</evidence>
<comment type="subcellular location">
    <subcellularLocation>
        <location evidence="8">Cytoplasm</location>
    </subcellularLocation>
</comment>
<gene>
    <name evidence="8 10" type="primary">acpS</name>
    <name evidence="10" type="ordered locus">ATP_00294</name>
</gene>
<proteinExistence type="inferred from homology"/>
<name>B3QZU4_PHYMT</name>
<keyword evidence="6 8" id="KW-0443">Lipid metabolism</keyword>
<dbReference type="GO" id="GO:0005737">
    <property type="term" value="C:cytoplasm"/>
    <property type="evidence" value="ECO:0007669"/>
    <property type="project" value="UniProtKB-SubCell"/>
</dbReference>
<dbReference type="InterPro" id="IPR037143">
    <property type="entry name" value="4-PPantetheinyl_Trfase_dom_sf"/>
</dbReference>
<keyword evidence="3 8" id="KW-0479">Metal-binding</keyword>
<comment type="function">
    <text evidence="8">Transfers the 4'-phosphopantetheine moiety from coenzyme A to a Ser of acyl-carrier-protein.</text>
</comment>
<accession>B3QZU4</accession>
<keyword evidence="7 8" id="KW-0275">Fatty acid biosynthesis</keyword>
<dbReference type="NCBIfam" id="TIGR00516">
    <property type="entry name" value="acpS"/>
    <property type="match status" value="1"/>
</dbReference>
<dbReference type="STRING" id="37692.ATP_00294"/>
<dbReference type="eggNOG" id="COG0736">
    <property type="taxonomic scope" value="Bacteria"/>
</dbReference>
<dbReference type="InterPro" id="IPR004568">
    <property type="entry name" value="Ppantetheine-prot_Trfase_dom"/>
</dbReference>
<dbReference type="GO" id="GO:0006633">
    <property type="term" value="P:fatty acid biosynthetic process"/>
    <property type="evidence" value="ECO:0007669"/>
    <property type="project" value="UniProtKB-UniRule"/>
</dbReference>
<evidence type="ECO:0000256" key="7">
    <source>
        <dbReference type="ARBA" id="ARBA00023160"/>
    </source>
</evidence>
<reference evidence="10 11" key="1">
    <citation type="journal article" date="2008" name="BMC Genomics">
        <title>The linear chromosome of the plant-pathogenic mycoplasma 'Candidatus Phytoplasma mali'.</title>
        <authorList>
            <person name="Kube M."/>
            <person name="Schneider B."/>
            <person name="Kuhl H."/>
            <person name="Dandekar T."/>
            <person name="Heitmann K."/>
            <person name="Migdoll A.M."/>
            <person name="Reinhardt R."/>
            <person name="Seemueller E."/>
        </authorList>
    </citation>
    <scope>NUCLEOTIDE SEQUENCE [LARGE SCALE GENOMIC DNA]</scope>
    <source>
        <strain evidence="10 11">AT</strain>
    </source>
</reference>
<dbReference type="EC" id="2.7.8.7" evidence="8"/>
<dbReference type="Proteomes" id="UP000002020">
    <property type="component" value="Chromosome"/>
</dbReference>
<dbReference type="HAMAP" id="MF_00101">
    <property type="entry name" value="AcpS"/>
    <property type="match status" value="1"/>
</dbReference>
<keyword evidence="5 8" id="KW-0460">Magnesium</keyword>
<dbReference type="AlphaFoldDB" id="B3QZU4"/>
<evidence type="ECO:0000256" key="1">
    <source>
        <dbReference type="ARBA" id="ARBA00022516"/>
    </source>
</evidence>
<protein>
    <recommendedName>
        <fullName evidence="8">Holo-[acyl-carrier-protein] synthase</fullName>
        <shortName evidence="8">Holo-ACP synthase</shortName>
        <ecNumber evidence="8">2.7.8.7</ecNumber>
    </recommendedName>
    <alternativeName>
        <fullName evidence="8">4'-phosphopantetheinyl transferase AcpS</fullName>
    </alternativeName>
</protein>